<evidence type="ECO:0000313" key="1">
    <source>
        <dbReference type="EMBL" id="PPE72043.1"/>
    </source>
</evidence>
<dbReference type="InterPro" id="IPR016084">
    <property type="entry name" value="Haem_Oase-like_multi-hlx"/>
</dbReference>
<proteinExistence type="predicted"/>
<reference evidence="1 2" key="1">
    <citation type="submission" date="2018-02" db="EMBL/GenBank/DDBJ databases">
        <title>Genome sequencing of Solimonas sp. HR-BB.</title>
        <authorList>
            <person name="Lee Y."/>
            <person name="Jeon C.O."/>
        </authorList>
    </citation>
    <scope>NUCLEOTIDE SEQUENCE [LARGE SCALE GENOMIC DNA]</scope>
    <source>
        <strain evidence="1 2">HR-BB</strain>
    </source>
</reference>
<dbReference type="SUPFAM" id="SSF48613">
    <property type="entry name" value="Heme oxygenase-like"/>
    <property type="match status" value="1"/>
</dbReference>
<dbReference type="OrthoDB" id="5177824at2"/>
<evidence type="ECO:0000313" key="2">
    <source>
        <dbReference type="Proteomes" id="UP000238220"/>
    </source>
</evidence>
<dbReference type="Pfam" id="PF14518">
    <property type="entry name" value="Haem_oxygenas_2"/>
    <property type="match status" value="1"/>
</dbReference>
<dbReference type="RefSeq" id="WP_104232199.1">
    <property type="nucleotide sequence ID" value="NZ_PSNW01000016.1"/>
</dbReference>
<sequence length="228" mass="25501">MSFYDALQDATAADRAELLGLPLFADALAGRVTRPLYIAFLSQAYHHVKHTVPLMMACGGRLTDDYEWLRGKIVHYIEEEYGHHEWVLNDIRAAGGDPDRVRYGRPAVPTELMVSYAYDTVMRGNPVGFFGMVHVLEGTSTALATQAARQIAQAVQLPSSAFSYLASHGALDVGHVDFFRELVDRLAEPRDQDAVIHASRMFYRLYGDIFRHLHQEHSSCISKTAASF</sequence>
<dbReference type="Proteomes" id="UP000238220">
    <property type="component" value="Unassembled WGS sequence"/>
</dbReference>
<organism evidence="1 2">
    <name type="scientific">Solimonas fluminis</name>
    <dbReference type="NCBI Taxonomy" id="2086571"/>
    <lineage>
        <taxon>Bacteria</taxon>
        <taxon>Pseudomonadati</taxon>
        <taxon>Pseudomonadota</taxon>
        <taxon>Gammaproteobacteria</taxon>
        <taxon>Nevskiales</taxon>
        <taxon>Nevskiaceae</taxon>
        <taxon>Solimonas</taxon>
    </lineage>
</organism>
<dbReference type="Gene3D" id="1.20.910.10">
    <property type="entry name" value="Heme oxygenase-like"/>
    <property type="match status" value="1"/>
</dbReference>
<dbReference type="AlphaFoldDB" id="A0A2S5TAK8"/>
<dbReference type="EMBL" id="PSNW01000016">
    <property type="protein sequence ID" value="PPE72043.1"/>
    <property type="molecule type" value="Genomic_DNA"/>
</dbReference>
<gene>
    <name evidence="1" type="ORF">C3942_20320</name>
</gene>
<protein>
    <submittedName>
        <fullName evidence="1">Biliverdin-producing heme oxygenase</fullName>
    </submittedName>
</protein>
<accession>A0A2S5TAK8</accession>
<name>A0A2S5TAK8_9GAMM</name>
<dbReference type="SMART" id="SM01236">
    <property type="entry name" value="Haem_oxygenase_2"/>
    <property type="match status" value="1"/>
</dbReference>
<keyword evidence="2" id="KW-1185">Reference proteome</keyword>
<comment type="caution">
    <text evidence="1">The sequence shown here is derived from an EMBL/GenBank/DDBJ whole genome shotgun (WGS) entry which is preliminary data.</text>
</comment>